<feature type="chain" id="PRO_5041358753" description="serine-type D-Ala-D-Ala carboxypeptidase" evidence="15">
    <location>
        <begin position="21"/>
        <end position="389"/>
    </location>
</feature>
<dbReference type="GO" id="GO:0009002">
    <property type="term" value="F:serine-type D-Ala-D-Ala carboxypeptidase activity"/>
    <property type="evidence" value="ECO:0007669"/>
    <property type="project" value="UniProtKB-EC"/>
</dbReference>
<evidence type="ECO:0000256" key="1">
    <source>
        <dbReference type="ARBA" id="ARBA00004752"/>
    </source>
</evidence>
<dbReference type="Proteomes" id="UP001268683">
    <property type="component" value="Chromosome"/>
</dbReference>
<dbReference type="EMBL" id="CP123872">
    <property type="protein sequence ID" value="WND02258.1"/>
    <property type="molecule type" value="Genomic_DNA"/>
</dbReference>
<reference evidence="17" key="1">
    <citation type="submission" date="2023-04" db="EMBL/GenBank/DDBJ databases">
        <title>Complete genome sequence of Temperatibacter marinus.</title>
        <authorList>
            <person name="Rong J.-C."/>
            <person name="Yi M.-L."/>
            <person name="Zhao Q."/>
        </authorList>
    </citation>
    <scope>NUCLEOTIDE SEQUENCE</scope>
    <source>
        <strain evidence="17">NBRC 110045</strain>
    </source>
</reference>
<dbReference type="InterPro" id="IPR018044">
    <property type="entry name" value="Peptidase_S11"/>
</dbReference>
<dbReference type="InterPro" id="IPR001967">
    <property type="entry name" value="Peptidase_S11_N"/>
</dbReference>
<dbReference type="PANTHER" id="PTHR21581:SF6">
    <property type="entry name" value="TRAFFICKING PROTEIN PARTICLE COMPLEX SUBUNIT 12"/>
    <property type="match status" value="1"/>
</dbReference>
<dbReference type="SMART" id="SM00936">
    <property type="entry name" value="PBP5_C"/>
    <property type="match status" value="1"/>
</dbReference>
<evidence type="ECO:0000313" key="17">
    <source>
        <dbReference type="EMBL" id="WND02258.1"/>
    </source>
</evidence>
<comment type="similarity">
    <text evidence="2 14">Belongs to the peptidase S11 family.</text>
</comment>
<dbReference type="Gene3D" id="2.60.410.10">
    <property type="entry name" value="D-Ala-D-Ala carboxypeptidase, C-terminal domain"/>
    <property type="match status" value="1"/>
</dbReference>
<evidence type="ECO:0000256" key="9">
    <source>
        <dbReference type="ARBA" id="ARBA00022984"/>
    </source>
</evidence>
<keyword evidence="8" id="KW-0133">Cell shape</keyword>
<dbReference type="InterPro" id="IPR012907">
    <property type="entry name" value="Peptidase_S11_C"/>
</dbReference>
<comment type="catalytic activity">
    <reaction evidence="11">
        <text>Preferential cleavage: (Ac)2-L-Lys-D-Ala-|-D-Ala. Also transpeptidation of peptidyl-alanyl moieties that are N-acyl substituents of D-alanine.</text>
        <dbReference type="EC" id="3.4.16.4"/>
    </reaction>
</comment>
<dbReference type="SUPFAM" id="SSF56601">
    <property type="entry name" value="beta-lactamase/transpeptidase-like"/>
    <property type="match status" value="1"/>
</dbReference>
<keyword evidence="4 17" id="KW-0121">Carboxypeptidase</keyword>
<dbReference type="RefSeq" id="WP_310798094.1">
    <property type="nucleotide sequence ID" value="NZ_CP123872.1"/>
</dbReference>
<evidence type="ECO:0000256" key="11">
    <source>
        <dbReference type="ARBA" id="ARBA00034000"/>
    </source>
</evidence>
<keyword evidence="6 15" id="KW-0732">Signal</keyword>
<protein>
    <recommendedName>
        <fullName evidence="3">serine-type D-Ala-D-Ala carboxypeptidase</fullName>
        <ecNumber evidence="3">3.4.16.4</ecNumber>
    </recommendedName>
</protein>
<evidence type="ECO:0000256" key="10">
    <source>
        <dbReference type="ARBA" id="ARBA00023316"/>
    </source>
</evidence>
<dbReference type="InterPro" id="IPR012338">
    <property type="entry name" value="Beta-lactam/transpept-like"/>
</dbReference>
<dbReference type="InterPro" id="IPR037167">
    <property type="entry name" value="Peptidase_S11_C_sf"/>
</dbReference>
<dbReference type="GO" id="GO:0071555">
    <property type="term" value="P:cell wall organization"/>
    <property type="evidence" value="ECO:0007669"/>
    <property type="project" value="UniProtKB-KW"/>
</dbReference>
<dbReference type="GO" id="GO:0008360">
    <property type="term" value="P:regulation of cell shape"/>
    <property type="evidence" value="ECO:0007669"/>
    <property type="project" value="UniProtKB-KW"/>
</dbReference>
<evidence type="ECO:0000256" key="7">
    <source>
        <dbReference type="ARBA" id="ARBA00022801"/>
    </source>
</evidence>
<evidence type="ECO:0000256" key="4">
    <source>
        <dbReference type="ARBA" id="ARBA00022645"/>
    </source>
</evidence>
<dbReference type="PANTHER" id="PTHR21581">
    <property type="entry name" value="D-ALANYL-D-ALANINE CARBOXYPEPTIDASE"/>
    <property type="match status" value="1"/>
</dbReference>
<feature type="binding site" evidence="13">
    <location>
        <position position="225"/>
    </location>
    <ligand>
        <name>substrate</name>
    </ligand>
</feature>
<accession>A0AA52HA61</accession>
<gene>
    <name evidence="17" type="ORF">QGN29_11920</name>
</gene>
<feature type="active site" evidence="12">
    <location>
        <position position="119"/>
    </location>
</feature>
<evidence type="ECO:0000256" key="8">
    <source>
        <dbReference type="ARBA" id="ARBA00022960"/>
    </source>
</evidence>
<feature type="signal peptide" evidence="15">
    <location>
        <begin position="1"/>
        <end position="20"/>
    </location>
</feature>
<evidence type="ECO:0000256" key="3">
    <source>
        <dbReference type="ARBA" id="ARBA00012448"/>
    </source>
</evidence>
<evidence type="ECO:0000259" key="16">
    <source>
        <dbReference type="SMART" id="SM00936"/>
    </source>
</evidence>
<sequence length="389" mass="42821">MKKLISILLLASFISISAIAQSAGIRTQAETAIMVDLSSDSLLFEKDADMQFSPASLTKLMTIYIAFNELKIGNLRMDDEVVVSANAWRNWRGKGSTMFLNHKDKVTIEQLLKGIVILSGNDACVVLAEHISSSHEIFVQEMNAMAIKLGMKNTNFTNSNGWPNENQYTSARDMSLLAARIIRDFPEYYPLFSERKFLYKNFTSNTRSRNPLYSRYPFPGADGMKTGGDPEVSEFGIVASAVRDNRRLLLVMGKLPSVAVRGSESQRMMQIGFRQFKSYPLFKKGEKVDSAEVWLGKELVVPLVVDQDITLTLSRSQRAQMKVTVEFTQPVAAPIANGQAIGKLTVSVPNAQDRVYDLKAGSAIEGVGGFGKIGAALSYLVFGSAGAEK</sequence>
<evidence type="ECO:0000256" key="5">
    <source>
        <dbReference type="ARBA" id="ARBA00022670"/>
    </source>
</evidence>
<feature type="active site" description="Acyl-ester intermediate" evidence="12">
    <location>
        <position position="56"/>
    </location>
</feature>
<dbReference type="PRINTS" id="PR00725">
    <property type="entry name" value="DADACBPTASE1"/>
</dbReference>
<evidence type="ECO:0000256" key="2">
    <source>
        <dbReference type="ARBA" id="ARBA00007164"/>
    </source>
</evidence>
<dbReference type="Gene3D" id="3.40.710.10">
    <property type="entry name" value="DD-peptidase/beta-lactamase superfamily"/>
    <property type="match status" value="1"/>
</dbReference>
<dbReference type="GO" id="GO:0009252">
    <property type="term" value="P:peptidoglycan biosynthetic process"/>
    <property type="evidence" value="ECO:0007669"/>
    <property type="project" value="UniProtKB-KW"/>
</dbReference>
<dbReference type="GO" id="GO:0006508">
    <property type="term" value="P:proteolysis"/>
    <property type="evidence" value="ECO:0007669"/>
    <property type="project" value="UniProtKB-KW"/>
</dbReference>
<keyword evidence="5" id="KW-0645">Protease</keyword>
<evidence type="ECO:0000313" key="18">
    <source>
        <dbReference type="Proteomes" id="UP001268683"/>
    </source>
</evidence>
<dbReference type="KEGG" id="tmk:QGN29_11920"/>
<evidence type="ECO:0000256" key="6">
    <source>
        <dbReference type="ARBA" id="ARBA00022729"/>
    </source>
</evidence>
<dbReference type="Pfam" id="PF07943">
    <property type="entry name" value="PBP5_C"/>
    <property type="match status" value="1"/>
</dbReference>
<proteinExistence type="inferred from homology"/>
<evidence type="ECO:0000256" key="15">
    <source>
        <dbReference type="SAM" id="SignalP"/>
    </source>
</evidence>
<feature type="domain" description="Peptidase S11 D-Ala-D-Ala carboxypeptidase A C-terminal" evidence="16">
    <location>
        <begin position="276"/>
        <end position="366"/>
    </location>
</feature>
<feature type="active site" description="Proton acceptor" evidence="12">
    <location>
        <position position="59"/>
    </location>
</feature>
<dbReference type="EC" id="3.4.16.4" evidence="3"/>
<keyword evidence="18" id="KW-1185">Reference proteome</keyword>
<organism evidence="17 18">
    <name type="scientific">Temperatibacter marinus</name>
    <dbReference type="NCBI Taxonomy" id="1456591"/>
    <lineage>
        <taxon>Bacteria</taxon>
        <taxon>Pseudomonadati</taxon>
        <taxon>Pseudomonadota</taxon>
        <taxon>Alphaproteobacteria</taxon>
        <taxon>Kordiimonadales</taxon>
        <taxon>Temperatibacteraceae</taxon>
        <taxon>Temperatibacter</taxon>
    </lineage>
</organism>
<name>A0AA52HA61_9PROT</name>
<comment type="pathway">
    <text evidence="1">Cell wall biogenesis; peptidoglycan biosynthesis.</text>
</comment>
<keyword evidence="9" id="KW-0573">Peptidoglycan synthesis</keyword>
<evidence type="ECO:0000256" key="14">
    <source>
        <dbReference type="RuleBase" id="RU004016"/>
    </source>
</evidence>
<dbReference type="Pfam" id="PF00768">
    <property type="entry name" value="Peptidase_S11"/>
    <property type="match status" value="1"/>
</dbReference>
<evidence type="ECO:0000256" key="13">
    <source>
        <dbReference type="PIRSR" id="PIRSR618044-2"/>
    </source>
</evidence>
<dbReference type="AlphaFoldDB" id="A0AA52HA61"/>
<keyword evidence="10" id="KW-0961">Cell wall biogenesis/degradation</keyword>
<keyword evidence="7 17" id="KW-0378">Hydrolase</keyword>
<evidence type="ECO:0000256" key="12">
    <source>
        <dbReference type="PIRSR" id="PIRSR618044-1"/>
    </source>
</evidence>